<dbReference type="AlphaFoldDB" id="A0A5M3N004"/>
<gene>
    <name evidence="3" type="ORF">CONPUDRAFT_149589</name>
</gene>
<organism evidence="3 4">
    <name type="scientific">Coniophora puteana (strain RWD-64-598)</name>
    <name type="common">Brown rot fungus</name>
    <dbReference type="NCBI Taxonomy" id="741705"/>
    <lineage>
        <taxon>Eukaryota</taxon>
        <taxon>Fungi</taxon>
        <taxon>Dikarya</taxon>
        <taxon>Basidiomycota</taxon>
        <taxon>Agaricomycotina</taxon>
        <taxon>Agaricomycetes</taxon>
        <taxon>Agaricomycetidae</taxon>
        <taxon>Boletales</taxon>
        <taxon>Coniophorineae</taxon>
        <taxon>Coniophoraceae</taxon>
        <taxon>Coniophora</taxon>
    </lineage>
</organism>
<proteinExistence type="predicted"/>
<evidence type="ECO:0000256" key="1">
    <source>
        <dbReference type="SAM" id="Phobius"/>
    </source>
</evidence>
<dbReference type="Proteomes" id="UP000053558">
    <property type="component" value="Unassembled WGS sequence"/>
</dbReference>
<dbReference type="GeneID" id="19202613"/>
<dbReference type="Pfam" id="PF20151">
    <property type="entry name" value="DUF6533"/>
    <property type="match status" value="1"/>
</dbReference>
<sequence length="50" mass="5907">MPFASNSPALMNYLFEFQISNYLAVSLLTVVFYDYILKLDREISLIWVRT</sequence>
<dbReference type="OrthoDB" id="3038503at2759"/>
<evidence type="ECO:0000259" key="2">
    <source>
        <dbReference type="Pfam" id="PF20151"/>
    </source>
</evidence>
<accession>A0A5M3N004</accession>
<evidence type="ECO:0000313" key="4">
    <source>
        <dbReference type="Proteomes" id="UP000053558"/>
    </source>
</evidence>
<dbReference type="EMBL" id="JH711574">
    <property type="protein sequence ID" value="EIW84720.1"/>
    <property type="molecule type" value="Genomic_DNA"/>
</dbReference>
<evidence type="ECO:0000313" key="3">
    <source>
        <dbReference type="EMBL" id="EIW84720.1"/>
    </source>
</evidence>
<reference evidence="4" key="1">
    <citation type="journal article" date="2012" name="Science">
        <title>The Paleozoic origin of enzymatic lignin decomposition reconstructed from 31 fungal genomes.</title>
        <authorList>
            <person name="Floudas D."/>
            <person name="Binder M."/>
            <person name="Riley R."/>
            <person name="Barry K."/>
            <person name="Blanchette R.A."/>
            <person name="Henrissat B."/>
            <person name="Martinez A.T."/>
            <person name="Otillar R."/>
            <person name="Spatafora J.W."/>
            <person name="Yadav J.S."/>
            <person name="Aerts A."/>
            <person name="Benoit I."/>
            <person name="Boyd A."/>
            <person name="Carlson A."/>
            <person name="Copeland A."/>
            <person name="Coutinho P.M."/>
            <person name="de Vries R.P."/>
            <person name="Ferreira P."/>
            <person name="Findley K."/>
            <person name="Foster B."/>
            <person name="Gaskell J."/>
            <person name="Glotzer D."/>
            <person name="Gorecki P."/>
            <person name="Heitman J."/>
            <person name="Hesse C."/>
            <person name="Hori C."/>
            <person name="Igarashi K."/>
            <person name="Jurgens J.A."/>
            <person name="Kallen N."/>
            <person name="Kersten P."/>
            <person name="Kohler A."/>
            <person name="Kuees U."/>
            <person name="Kumar T.K.A."/>
            <person name="Kuo A."/>
            <person name="LaButti K."/>
            <person name="Larrondo L.F."/>
            <person name="Lindquist E."/>
            <person name="Ling A."/>
            <person name="Lombard V."/>
            <person name="Lucas S."/>
            <person name="Lundell T."/>
            <person name="Martin R."/>
            <person name="McLaughlin D.J."/>
            <person name="Morgenstern I."/>
            <person name="Morin E."/>
            <person name="Murat C."/>
            <person name="Nagy L.G."/>
            <person name="Nolan M."/>
            <person name="Ohm R.A."/>
            <person name="Patyshakuliyeva A."/>
            <person name="Rokas A."/>
            <person name="Ruiz-Duenas F.J."/>
            <person name="Sabat G."/>
            <person name="Salamov A."/>
            <person name="Samejima M."/>
            <person name="Schmutz J."/>
            <person name="Slot J.C."/>
            <person name="St John F."/>
            <person name="Stenlid J."/>
            <person name="Sun H."/>
            <person name="Sun S."/>
            <person name="Syed K."/>
            <person name="Tsang A."/>
            <person name="Wiebenga A."/>
            <person name="Young D."/>
            <person name="Pisabarro A."/>
            <person name="Eastwood D.C."/>
            <person name="Martin F."/>
            <person name="Cullen D."/>
            <person name="Grigoriev I.V."/>
            <person name="Hibbett D.S."/>
        </authorList>
    </citation>
    <scope>NUCLEOTIDE SEQUENCE [LARGE SCALE GENOMIC DNA]</scope>
    <source>
        <strain evidence="4">RWD-64-598 SS2</strain>
    </source>
</reference>
<keyword evidence="1" id="KW-0812">Transmembrane</keyword>
<dbReference type="KEGG" id="cput:CONPUDRAFT_149589"/>
<comment type="caution">
    <text evidence="3">The sequence shown here is derived from an EMBL/GenBank/DDBJ whole genome shotgun (WGS) entry which is preliminary data.</text>
</comment>
<keyword evidence="1" id="KW-1133">Transmembrane helix</keyword>
<name>A0A5M3N004_CONPW</name>
<dbReference type="RefSeq" id="XP_007764431.1">
    <property type="nucleotide sequence ID" value="XM_007766241.1"/>
</dbReference>
<dbReference type="InterPro" id="IPR045340">
    <property type="entry name" value="DUF6533"/>
</dbReference>
<feature type="transmembrane region" description="Helical" evidence="1">
    <location>
        <begin position="20"/>
        <end position="37"/>
    </location>
</feature>
<keyword evidence="4" id="KW-1185">Reference proteome</keyword>
<protein>
    <recommendedName>
        <fullName evidence="2">DUF6533 domain-containing protein</fullName>
    </recommendedName>
</protein>
<feature type="domain" description="DUF6533" evidence="2">
    <location>
        <begin position="22"/>
        <end position="48"/>
    </location>
</feature>
<keyword evidence="1" id="KW-0472">Membrane</keyword>